<dbReference type="SMART" id="SM00902">
    <property type="entry name" value="Fe_hyd_SSU"/>
    <property type="match status" value="1"/>
</dbReference>
<keyword evidence="4" id="KW-0411">Iron-sulfur</keyword>
<dbReference type="PROSITE" id="PS51839">
    <property type="entry name" value="4FE4S_HC3"/>
    <property type="match status" value="1"/>
</dbReference>
<dbReference type="InterPro" id="IPR009016">
    <property type="entry name" value="Fe_hydrogenase"/>
</dbReference>
<keyword evidence="9" id="KW-1185">Reference proteome</keyword>
<dbReference type="Pfam" id="PF22117">
    <property type="entry name" value="Fer4_Nqo3"/>
    <property type="match status" value="1"/>
</dbReference>
<feature type="domain" description="2Fe-2S ferredoxin-type" evidence="5">
    <location>
        <begin position="1"/>
        <end position="78"/>
    </location>
</feature>
<dbReference type="NCBIfam" id="NF040763">
    <property type="entry name" value="FeFe_hydrog_A6"/>
    <property type="match status" value="1"/>
</dbReference>
<organism evidence="8 9">
    <name type="scientific">Aequitasia blattaphilus</name>
    <dbReference type="NCBI Taxonomy" id="2949332"/>
    <lineage>
        <taxon>Bacteria</taxon>
        <taxon>Bacillati</taxon>
        <taxon>Bacillota</taxon>
        <taxon>Clostridia</taxon>
        <taxon>Lachnospirales</taxon>
        <taxon>Lachnospiraceae</taxon>
        <taxon>Aequitasia</taxon>
    </lineage>
</organism>
<dbReference type="InterPro" id="IPR017900">
    <property type="entry name" value="4Fe4S_Fe_S_CS"/>
</dbReference>
<evidence type="ECO:0000313" key="9">
    <source>
        <dbReference type="Proteomes" id="UP001523566"/>
    </source>
</evidence>
<reference evidence="8 9" key="1">
    <citation type="journal article" date="2022" name="Genome Biol. Evol.">
        <title>Host diet, physiology and behaviors set the stage for Lachnospiraceae cladogenesis.</title>
        <authorList>
            <person name="Vera-Ponce De Leon A."/>
            <person name="Schneider M."/>
            <person name="Jahnes B.C."/>
            <person name="Sadowski V."/>
            <person name="Camuy-Velez L.A."/>
            <person name="Duan J."/>
            <person name="Sabree Z.L."/>
        </authorList>
    </citation>
    <scope>NUCLEOTIDE SEQUENCE [LARGE SCALE GENOMIC DNA]</scope>
    <source>
        <strain evidence="8 9">PAL113</strain>
    </source>
</reference>
<dbReference type="SUPFAM" id="SSF54292">
    <property type="entry name" value="2Fe-2S ferredoxin-like"/>
    <property type="match status" value="1"/>
</dbReference>
<dbReference type="PROSITE" id="PS00198">
    <property type="entry name" value="4FE4S_FER_1"/>
    <property type="match status" value="1"/>
</dbReference>
<dbReference type="RefSeq" id="WP_262067163.1">
    <property type="nucleotide sequence ID" value="NZ_JAMXOD010000025.1"/>
</dbReference>
<dbReference type="Gene3D" id="3.40.50.1780">
    <property type="match status" value="1"/>
</dbReference>
<keyword evidence="3" id="KW-0408">Iron</keyword>
<evidence type="ECO:0000256" key="3">
    <source>
        <dbReference type="ARBA" id="ARBA00023004"/>
    </source>
</evidence>
<evidence type="ECO:0000259" key="5">
    <source>
        <dbReference type="PROSITE" id="PS51085"/>
    </source>
</evidence>
<dbReference type="Pfam" id="PF02906">
    <property type="entry name" value="Fe_hyd_lg_C"/>
    <property type="match status" value="1"/>
</dbReference>
<dbReference type="InterPro" id="IPR019574">
    <property type="entry name" value="NADH_UbQ_OxRdtase_Gsu_4Fe4S-bd"/>
</dbReference>
<feature type="domain" description="4Fe-4S ferredoxin-type" evidence="6">
    <location>
        <begin position="136"/>
        <end position="166"/>
    </location>
</feature>
<dbReference type="Proteomes" id="UP001523566">
    <property type="component" value="Unassembled WGS sequence"/>
</dbReference>
<dbReference type="InterPro" id="IPR036010">
    <property type="entry name" value="2Fe-2S_ferredoxin-like_sf"/>
</dbReference>
<gene>
    <name evidence="8" type="ORF">NK125_13360</name>
</gene>
<dbReference type="InterPro" id="IPR050340">
    <property type="entry name" value="Cytosolic_Fe-S_CAF"/>
</dbReference>
<dbReference type="PANTHER" id="PTHR11615">
    <property type="entry name" value="NITRATE, FORMATE, IRON DEHYDROGENASE"/>
    <property type="match status" value="1"/>
</dbReference>
<comment type="caution">
    <text evidence="8">The sequence shown here is derived from an EMBL/GenBank/DDBJ whole genome shotgun (WGS) entry which is preliminary data.</text>
</comment>
<evidence type="ECO:0000256" key="1">
    <source>
        <dbReference type="ARBA" id="ARBA00022485"/>
    </source>
</evidence>
<name>A0ABT1ECK9_9FIRM</name>
<dbReference type="InterPro" id="IPR017896">
    <property type="entry name" value="4Fe4S_Fe-S-bd"/>
</dbReference>
<dbReference type="SMART" id="SM00929">
    <property type="entry name" value="NADH-G_4Fe-4S_3"/>
    <property type="match status" value="1"/>
</dbReference>
<feature type="domain" description="4Fe-4S ferredoxin-type" evidence="6">
    <location>
        <begin position="180"/>
        <end position="208"/>
    </location>
</feature>
<evidence type="ECO:0000313" key="8">
    <source>
        <dbReference type="EMBL" id="MCP1103389.1"/>
    </source>
</evidence>
<dbReference type="EMBL" id="JAMZFW010000025">
    <property type="protein sequence ID" value="MCP1103389.1"/>
    <property type="molecule type" value="Genomic_DNA"/>
</dbReference>
<dbReference type="InterPro" id="IPR004108">
    <property type="entry name" value="Fe_hydrogenase_lsu_C"/>
</dbReference>
<dbReference type="InterPro" id="IPR049830">
    <property type="entry name" value="HndD"/>
</dbReference>
<dbReference type="Pfam" id="PF13510">
    <property type="entry name" value="Fer2_4"/>
    <property type="match status" value="1"/>
</dbReference>
<dbReference type="Pfam" id="PF02256">
    <property type="entry name" value="Fe_hyd_SSU"/>
    <property type="match status" value="1"/>
</dbReference>
<sequence>MVNITIDGKKIVADEKSTIMEAAEKNGIEIPKLCFLKEINEIGACRVCIVEVEGMDRVVSSCNHLVEDGMVIHTNSPRVRDVRKTNVQLILSEHNSDCPTCVRNGNCSLQSIAENMGLLSVPFRKDWEEGRTDTTFPIIRDSTKCIKCMRCVNICDKVQSLGVWDMINTGARTTVGVTENKEMRDTNCSICGQCVTHCPVGALTVRRDIRSVYEALHDPEVVTVVQVAPAVRAGFAEALGITEKELTTGQMVTALKQLGFDYVFDTNFTADLTIMEEGSELLHKLTHKDEYAWPMFTSCCPGWVRFMKSEFPEMVDQLSTAKSPQQMFGAVTKTWFADKIGVDPSRLCVISVMPCSAKKYECSVEEVNANEGIKDVDVVLITREMLQIMQMDGIHLSDLEETEFDSPLGEGTGAAVIFGASGGVMEAALRSAYFLIKNENIDPDAFKEVRGYTDRRELEVDIDGNIVKCAVVSSLSEARKLIKDVKKGKAYYDFVEVMACPGGCSGGGGQPIKDGEERAGRRANILYRLDKNAPIRYSHENPEVLTLYKEFLGSPLSEKSHHLLHTEQSKWRY</sequence>
<dbReference type="InterPro" id="IPR003149">
    <property type="entry name" value="Fe_hydrogenase_ssu"/>
</dbReference>
<evidence type="ECO:0000256" key="2">
    <source>
        <dbReference type="ARBA" id="ARBA00022723"/>
    </source>
</evidence>
<keyword evidence="1" id="KW-0004">4Fe-4S</keyword>
<evidence type="ECO:0000259" key="7">
    <source>
        <dbReference type="PROSITE" id="PS51839"/>
    </source>
</evidence>
<dbReference type="NCBIfam" id="TIGR02512">
    <property type="entry name" value="FeFe_hydrog_A"/>
    <property type="match status" value="1"/>
</dbReference>
<dbReference type="SUPFAM" id="SSF54862">
    <property type="entry name" value="4Fe-4S ferredoxins"/>
    <property type="match status" value="1"/>
</dbReference>
<dbReference type="CDD" id="cd00207">
    <property type="entry name" value="fer2"/>
    <property type="match status" value="1"/>
</dbReference>
<feature type="domain" description="4Fe-4S His(Cys)3-ligated-type" evidence="7">
    <location>
        <begin position="78"/>
        <end position="117"/>
    </location>
</feature>
<dbReference type="InterPro" id="IPR054351">
    <property type="entry name" value="NADH_UbQ_OxRdtase_ferredoxin"/>
</dbReference>
<accession>A0ABT1ECK9</accession>
<dbReference type="SUPFAM" id="SSF53920">
    <property type="entry name" value="Fe-only hydrogenase"/>
    <property type="match status" value="1"/>
</dbReference>
<dbReference type="Gene3D" id="3.10.20.740">
    <property type="match status" value="1"/>
</dbReference>
<dbReference type="Gene3D" id="3.40.950.10">
    <property type="entry name" value="Fe-only Hydrogenase (Larger Subunit), Chain L, domain 3"/>
    <property type="match status" value="1"/>
</dbReference>
<proteinExistence type="predicted"/>
<dbReference type="PROSITE" id="PS51085">
    <property type="entry name" value="2FE2S_FER_2"/>
    <property type="match status" value="1"/>
</dbReference>
<evidence type="ECO:0000256" key="4">
    <source>
        <dbReference type="ARBA" id="ARBA00023014"/>
    </source>
</evidence>
<dbReference type="Pfam" id="PF10588">
    <property type="entry name" value="NADH-G_4Fe-4S_3"/>
    <property type="match status" value="1"/>
</dbReference>
<protein>
    <submittedName>
        <fullName evidence="8">NADH-dependent [FeFe] hydrogenase, group A6</fullName>
    </submittedName>
</protein>
<dbReference type="Gene3D" id="3.30.70.20">
    <property type="match status" value="1"/>
</dbReference>
<dbReference type="InterPro" id="IPR036991">
    <property type="entry name" value="Fe_hydrogenase_ssu_sf"/>
</dbReference>
<evidence type="ECO:0000259" key="6">
    <source>
        <dbReference type="PROSITE" id="PS51379"/>
    </source>
</evidence>
<dbReference type="InterPro" id="IPR001041">
    <property type="entry name" value="2Fe-2S_ferredoxin-type"/>
</dbReference>
<keyword evidence="2" id="KW-0479">Metal-binding</keyword>
<dbReference type="Gene3D" id="4.10.260.20">
    <property type="entry name" value="Iron hydrogenase, small subunit"/>
    <property type="match status" value="1"/>
</dbReference>
<dbReference type="PROSITE" id="PS51379">
    <property type="entry name" value="4FE4S_FER_2"/>
    <property type="match status" value="2"/>
</dbReference>
<dbReference type="InterPro" id="IPR013352">
    <property type="entry name" value="Fe_hydrogenase_subset"/>
</dbReference>